<accession>A0ABS8Q9M2</accession>
<dbReference type="Proteomes" id="UP001179361">
    <property type="component" value="Unassembled WGS sequence"/>
</dbReference>
<feature type="transmembrane region" description="Helical" evidence="2">
    <location>
        <begin position="6"/>
        <end position="28"/>
    </location>
</feature>
<name>A0ABS8Q9M2_9BURK</name>
<dbReference type="EMBL" id="JAJNOC010000004">
    <property type="protein sequence ID" value="MCD2517636.1"/>
    <property type="molecule type" value="Genomic_DNA"/>
</dbReference>
<feature type="compositionally biased region" description="Gly residues" evidence="1">
    <location>
        <begin position="41"/>
        <end position="54"/>
    </location>
</feature>
<evidence type="ECO:0000313" key="3">
    <source>
        <dbReference type="EMBL" id="MCD2517636.1"/>
    </source>
</evidence>
<keyword evidence="2" id="KW-1133">Transmembrane helix</keyword>
<dbReference type="RefSeq" id="WP_231058917.1">
    <property type="nucleotide sequence ID" value="NZ_JAJNOC010000004.1"/>
</dbReference>
<feature type="region of interest" description="Disordered" evidence="1">
    <location>
        <begin position="28"/>
        <end position="54"/>
    </location>
</feature>
<protein>
    <submittedName>
        <fullName evidence="3">Uncharacterized protein</fullName>
    </submittedName>
</protein>
<evidence type="ECO:0000313" key="4">
    <source>
        <dbReference type="Proteomes" id="UP001179361"/>
    </source>
</evidence>
<evidence type="ECO:0000256" key="2">
    <source>
        <dbReference type="SAM" id="Phobius"/>
    </source>
</evidence>
<sequence>MNRHFLFYAIVVTLVTTIVCWVSMASSARTGGGNSWRSHSYGGGSGGYSGGGHK</sequence>
<keyword evidence="2" id="KW-0472">Membrane</keyword>
<organism evidence="3 4">
    <name type="scientific">Massilia phyllostachyos</name>
    <dbReference type="NCBI Taxonomy" id="2898585"/>
    <lineage>
        <taxon>Bacteria</taxon>
        <taxon>Pseudomonadati</taxon>
        <taxon>Pseudomonadota</taxon>
        <taxon>Betaproteobacteria</taxon>
        <taxon>Burkholderiales</taxon>
        <taxon>Oxalobacteraceae</taxon>
        <taxon>Telluria group</taxon>
        <taxon>Massilia</taxon>
    </lineage>
</organism>
<reference evidence="3" key="1">
    <citation type="submission" date="2021-11" db="EMBL/GenBank/DDBJ databases">
        <title>The complete genome of Massilia sp sp. G4R7.</title>
        <authorList>
            <person name="Liu L."/>
            <person name="Yue J."/>
            <person name="Yuan J."/>
            <person name="Yang F."/>
            <person name="Li L."/>
        </authorList>
    </citation>
    <scope>NUCLEOTIDE SEQUENCE</scope>
    <source>
        <strain evidence="3">G4R7</strain>
    </source>
</reference>
<gene>
    <name evidence="3" type="ORF">LQ564_15080</name>
</gene>
<proteinExistence type="predicted"/>
<keyword evidence="2" id="KW-0812">Transmembrane</keyword>
<keyword evidence="4" id="KW-1185">Reference proteome</keyword>
<comment type="caution">
    <text evidence="3">The sequence shown here is derived from an EMBL/GenBank/DDBJ whole genome shotgun (WGS) entry which is preliminary data.</text>
</comment>
<evidence type="ECO:0000256" key="1">
    <source>
        <dbReference type="SAM" id="MobiDB-lite"/>
    </source>
</evidence>